<dbReference type="BioCyc" id="BSUB633149:G1GM8-2808-MONOMER"/>
<name>D9QMU6_BRESC</name>
<dbReference type="InterPro" id="IPR029033">
    <property type="entry name" value="His_PPase_superfam"/>
</dbReference>
<dbReference type="InterPro" id="IPR013078">
    <property type="entry name" value="His_Pase_superF_clade-1"/>
</dbReference>
<evidence type="ECO:0000313" key="2">
    <source>
        <dbReference type="EMBL" id="ADL02102.1"/>
    </source>
</evidence>
<evidence type="ECO:0000313" key="3">
    <source>
        <dbReference type="Proteomes" id="UP000002696"/>
    </source>
</evidence>
<dbReference type="EMBL" id="CP002102">
    <property type="protein sequence ID" value="ADL02102.1"/>
    <property type="molecule type" value="Genomic_DNA"/>
</dbReference>
<feature type="region of interest" description="Disordered" evidence="1">
    <location>
        <begin position="1"/>
        <end position="22"/>
    </location>
</feature>
<protein>
    <submittedName>
        <fullName evidence="2">Phosphoglycerate mutase</fullName>
    </submittedName>
</protein>
<proteinExistence type="predicted"/>
<accession>D9QMU6</accession>
<dbReference type="KEGG" id="bsb:Bresu_2795"/>
<sequence>MMPDTLDHPSAELHAPAVAPSRAVATRPGSITLARHGEPALSRKCLLTSDQYRDWWAKYELGGLLAGQTPPRGLLETAQGAGVIFASTRQRAQETAAAISAGREITSDVLFIEAPLPPPHFPSWFKLPPKYWGAVARFWWHAFDHHDGQETRAQAEARAERAAQKLIARAEAGEDVLVLAHGYFNHMVGGRLKADGWKLVHNQGFKYWSQRRYERV</sequence>
<dbReference type="AlphaFoldDB" id="D9QMU6"/>
<keyword evidence="3" id="KW-1185">Reference proteome</keyword>
<dbReference type="Pfam" id="PF00300">
    <property type="entry name" value="His_Phos_1"/>
    <property type="match status" value="1"/>
</dbReference>
<evidence type="ECO:0000256" key="1">
    <source>
        <dbReference type="SAM" id="MobiDB-lite"/>
    </source>
</evidence>
<dbReference type="RefSeq" id="WP_013270203.1">
    <property type="nucleotide sequence ID" value="NC_014375.1"/>
</dbReference>
<dbReference type="SUPFAM" id="SSF53254">
    <property type="entry name" value="Phosphoglycerate mutase-like"/>
    <property type="match status" value="1"/>
</dbReference>
<dbReference type="HOGENOM" id="CLU_109730_0_0_5"/>
<reference evidence="3" key="1">
    <citation type="journal article" date="2011" name="J. Bacteriol.">
        <title>Genome sequences of eight morphologically diverse alphaproteobacteria.</title>
        <authorList>
            <consortium name="US DOE Joint Genome Institute"/>
            <person name="Brown P.J."/>
            <person name="Kysela D.T."/>
            <person name="Buechlein A."/>
            <person name="Hemmerich C."/>
            <person name="Brun Y.V."/>
        </authorList>
    </citation>
    <scope>NUCLEOTIDE SEQUENCE [LARGE SCALE GENOMIC DNA]</scope>
    <source>
        <strain evidence="3">ATCC 15264 / DSM 4735 / LMG 14903 / NBRC 16000 / CB 81</strain>
    </source>
</reference>
<dbReference type="Proteomes" id="UP000002696">
    <property type="component" value="Chromosome"/>
</dbReference>
<feature type="compositionally biased region" description="Basic and acidic residues" evidence="1">
    <location>
        <begin position="1"/>
        <end position="11"/>
    </location>
</feature>
<dbReference type="eggNOG" id="COG0406">
    <property type="taxonomic scope" value="Bacteria"/>
</dbReference>
<dbReference type="STRING" id="633149.Bresu_2795"/>
<gene>
    <name evidence="2" type="ordered locus">Bresu_2795</name>
</gene>
<dbReference type="Gene3D" id="3.40.50.1240">
    <property type="entry name" value="Phosphoglycerate mutase-like"/>
    <property type="match status" value="1"/>
</dbReference>
<dbReference type="InParanoid" id="D9QMU6"/>
<organism evidence="2 3">
    <name type="scientific">Brevundimonas subvibrioides (strain ATCC 15264 / DSM 4735 / LMG 14903 / NBRC 16000 / CB 81)</name>
    <name type="common">Caulobacter subvibrioides</name>
    <dbReference type="NCBI Taxonomy" id="633149"/>
    <lineage>
        <taxon>Bacteria</taxon>
        <taxon>Pseudomonadati</taxon>
        <taxon>Pseudomonadota</taxon>
        <taxon>Alphaproteobacteria</taxon>
        <taxon>Caulobacterales</taxon>
        <taxon>Caulobacteraceae</taxon>
        <taxon>Brevundimonas</taxon>
    </lineage>
</organism>